<dbReference type="EMBL" id="DSKP01000131">
    <property type="protein sequence ID" value="HEB48889.1"/>
    <property type="molecule type" value="Genomic_DNA"/>
</dbReference>
<accession>A0A7C1P063</accession>
<reference evidence="1" key="1">
    <citation type="journal article" date="2020" name="mSystems">
        <title>Genome- and Community-Level Interaction Insights into Carbon Utilization and Element Cycling Functions of Hydrothermarchaeota in Hydrothermal Sediment.</title>
        <authorList>
            <person name="Zhou Z."/>
            <person name="Liu Y."/>
            <person name="Xu W."/>
            <person name="Pan J."/>
            <person name="Luo Z.H."/>
            <person name="Li M."/>
        </authorList>
    </citation>
    <scope>NUCLEOTIDE SEQUENCE [LARGE SCALE GENOMIC DNA]</scope>
    <source>
        <strain evidence="1">SpSt-25</strain>
    </source>
</reference>
<name>A0A7C1P063_THEPE</name>
<protein>
    <submittedName>
        <fullName evidence="1">Uncharacterized protein</fullName>
    </submittedName>
</protein>
<dbReference type="AlphaFoldDB" id="A0A7C1P063"/>
<gene>
    <name evidence="1" type="ORF">ENP77_03755</name>
</gene>
<organism evidence="1">
    <name type="scientific">Thermofilum pendens</name>
    <dbReference type="NCBI Taxonomy" id="2269"/>
    <lineage>
        <taxon>Archaea</taxon>
        <taxon>Thermoproteota</taxon>
        <taxon>Thermoprotei</taxon>
        <taxon>Thermofilales</taxon>
        <taxon>Thermofilaceae</taxon>
        <taxon>Thermofilum</taxon>
    </lineage>
</organism>
<sequence>MHPLRYDYALKALQKLTSKPQELVEKLVEKELLSKVTYKGEVFLLRAFRERQGTWVALEESLTAVNRVYDRSDRAGVAPIKRVFT</sequence>
<evidence type="ECO:0000313" key="1">
    <source>
        <dbReference type="EMBL" id="HEB48889.1"/>
    </source>
</evidence>
<proteinExistence type="predicted"/>
<comment type="caution">
    <text evidence="1">The sequence shown here is derived from an EMBL/GenBank/DDBJ whole genome shotgun (WGS) entry which is preliminary data.</text>
</comment>